<accession>A0A2K9NL71</accession>
<evidence type="ECO:0000256" key="3">
    <source>
        <dbReference type="ARBA" id="ARBA00023186"/>
    </source>
</evidence>
<keyword evidence="6" id="KW-1185">Reference proteome</keyword>
<evidence type="ECO:0000313" key="6">
    <source>
        <dbReference type="Proteomes" id="UP000234752"/>
    </source>
</evidence>
<dbReference type="PANTHER" id="PTHR38603">
    <property type="entry name" value="CHAPERONE NAPD"/>
    <property type="match status" value="1"/>
</dbReference>
<proteinExistence type="inferred from homology"/>
<dbReference type="HAMAP" id="MF_02200">
    <property type="entry name" value="NapD"/>
    <property type="match status" value="1"/>
</dbReference>
<evidence type="ECO:0000256" key="2">
    <source>
        <dbReference type="ARBA" id="ARBA00022490"/>
    </source>
</evidence>
<name>A0A2K9NL71_9PROT</name>
<reference evidence="5 6" key="1">
    <citation type="submission" date="2017-12" db="EMBL/GenBank/DDBJ databases">
        <title>Genomes of bacteria within cyanobacterial aggregates.</title>
        <authorList>
            <person name="Cai H."/>
        </authorList>
    </citation>
    <scope>NUCLEOTIDE SEQUENCE [LARGE SCALE GENOMIC DNA]</scope>
    <source>
        <strain evidence="5 6">TH16</strain>
        <plasmid evidence="5 6">unnamed2</plasmid>
    </source>
</reference>
<geneLocation type="plasmid" evidence="5 6">
    <name>unnamed2</name>
</geneLocation>
<gene>
    <name evidence="4" type="primary">napD</name>
    <name evidence="5" type="ORF">C0V82_25685</name>
</gene>
<evidence type="ECO:0000313" key="5">
    <source>
        <dbReference type="EMBL" id="AUN33801.1"/>
    </source>
</evidence>
<dbReference type="AlphaFoldDB" id="A0A2K9NL71"/>
<keyword evidence="2 4" id="KW-0963">Cytoplasm</keyword>
<dbReference type="PANTHER" id="PTHR38603:SF1">
    <property type="entry name" value="CHAPERONE NAPD"/>
    <property type="match status" value="1"/>
</dbReference>
<dbReference type="EMBL" id="CP025614">
    <property type="protein sequence ID" value="AUN33801.1"/>
    <property type="molecule type" value="Genomic_DNA"/>
</dbReference>
<evidence type="ECO:0000256" key="4">
    <source>
        <dbReference type="HAMAP-Rule" id="MF_02200"/>
    </source>
</evidence>
<keyword evidence="5" id="KW-0614">Plasmid</keyword>
<dbReference type="Proteomes" id="UP000234752">
    <property type="component" value="Plasmid unnamed2"/>
</dbReference>
<dbReference type="GO" id="GO:0005048">
    <property type="term" value="F:signal sequence binding"/>
    <property type="evidence" value="ECO:0007669"/>
    <property type="project" value="UniProtKB-UniRule"/>
</dbReference>
<dbReference type="Pfam" id="PF03927">
    <property type="entry name" value="NapD"/>
    <property type="match status" value="1"/>
</dbReference>
<protein>
    <recommendedName>
        <fullName evidence="4">Chaperone NapD</fullName>
    </recommendedName>
    <alternativeName>
        <fullName evidence="4">NapA signal peptide-binding chaperone NapD</fullName>
    </alternativeName>
</protein>
<comment type="subcellular location">
    <subcellularLocation>
        <location evidence="1 4">Cytoplasm</location>
    </subcellularLocation>
</comment>
<organism evidence="5 6">
    <name type="scientific">Niveispirillum cyanobacteriorum</name>
    <dbReference type="NCBI Taxonomy" id="1612173"/>
    <lineage>
        <taxon>Bacteria</taxon>
        <taxon>Pseudomonadati</taxon>
        <taxon>Pseudomonadota</taxon>
        <taxon>Alphaproteobacteria</taxon>
        <taxon>Rhodospirillales</taxon>
        <taxon>Azospirillaceae</taxon>
        <taxon>Niveispirillum</taxon>
    </lineage>
</organism>
<dbReference type="GO" id="GO:0051224">
    <property type="term" value="P:negative regulation of protein transport"/>
    <property type="evidence" value="ECO:0007669"/>
    <property type="project" value="UniProtKB-UniRule"/>
</dbReference>
<sequence>MAVHVQMSIRTAAMGVVTASHPARSMPSGFPAPWRKPMVSEVHISSFIVHAAANAIPDLTARLLDLDCEIVPARGDESRLIVLVERASDRAVADTLDAINALPGVYSALPVYHHAEPAAALAEPMP</sequence>
<comment type="subunit">
    <text evidence="4">Interacts with the cytoplasmic NapA precursor.</text>
</comment>
<dbReference type="KEGG" id="ncb:C0V82_25685"/>
<comment type="function">
    <text evidence="4">Chaperone for NapA, the catalytic subunit of the periplasmic nitrate reductase. It binds directly and specifically to the twin-arginine signal peptide of NapA, preventing premature interaction with the Tat translocase and premature export.</text>
</comment>
<keyword evidence="3 4" id="KW-0143">Chaperone</keyword>
<dbReference type="Gene3D" id="3.30.70.920">
    <property type="match status" value="1"/>
</dbReference>
<comment type="similarity">
    <text evidence="4">Belongs to the NapD family.</text>
</comment>
<evidence type="ECO:0000256" key="1">
    <source>
        <dbReference type="ARBA" id="ARBA00004496"/>
    </source>
</evidence>
<dbReference type="GO" id="GO:0005737">
    <property type="term" value="C:cytoplasm"/>
    <property type="evidence" value="ECO:0007669"/>
    <property type="project" value="UniProtKB-SubCell"/>
</dbReference>
<dbReference type="InterPro" id="IPR005623">
    <property type="entry name" value="Chaperone_NapD_NO3_reduct"/>
</dbReference>